<dbReference type="SUPFAM" id="SSF50952">
    <property type="entry name" value="Soluble quinoprotein glucose dehydrogenase"/>
    <property type="match status" value="1"/>
</dbReference>
<keyword evidence="3" id="KW-1185">Reference proteome</keyword>
<dbReference type="InterPro" id="IPR012938">
    <property type="entry name" value="Glc/Sorbosone_DH"/>
</dbReference>
<protein>
    <submittedName>
        <fullName evidence="2">Glucose/arabinose dehydrogenase</fullName>
    </submittedName>
</protein>
<dbReference type="AlphaFoldDB" id="A0A562MQ22"/>
<dbReference type="Gene3D" id="2.120.10.30">
    <property type="entry name" value="TolB, C-terminal domain"/>
    <property type="match status" value="1"/>
</dbReference>
<evidence type="ECO:0000313" key="3">
    <source>
        <dbReference type="Proteomes" id="UP000317122"/>
    </source>
</evidence>
<dbReference type="Proteomes" id="UP000317122">
    <property type="component" value="Unassembled WGS sequence"/>
</dbReference>
<dbReference type="PANTHER" id="PTHR33546">
    <property type="entry name" value="LARGE, MULTIFUNCTIONAL SECRETED PROTEIN-RELATED"/>
    <property type="match status" value="1"/>
</dbReference>
<organism evidence="2 3">
    <name type="scientific">Mesorhizobium tianshanense</name>
    <dbReference type="NCBI Taxonomy" id="39844"/>
    <lineage>
        <taxon>Bacteria</taxon>
        <taxon>Pseudomonadati</taxon>
        <taxon>Pseudomonadota</taxon>
        <taxon>Alphaproteobacteria</taxon>
        <taxon>Hyphomicrobiales</taxon>
        <taxon>Phyllobacteriaceae</taxon>
        <taxon>Mesorhizobium</taxon>
    </lineage>
</organism>
<dbReference type="InterPro" id="IPR011041">
    <property type="entry name" value="Quinoprot_gluc/sorb_DH_b-prop"/>
</dbReference>
<gene>
    <name evidence="2" type="ORF">IQ26_06764</name>
</gene>
<dbReference type="PANTHER" id="PTHR33546:SF1">
    <property type="entry name" value="LARGE, MULTIFUNCTIONAL SECRETED PROTEIN"/>
    <property type="match status" value="1"/>
</dbReference>
<sequence>MLYLDTTDAAKLATWEDIVIKKLAFVLTCAATFCVTSAFAQDTNLEKLGGFKTTGTPMMEPIPQTGENAEALKAIAAKVKVPDGFKISLYAIVPDARHMAVGPQGVVTFVGTRKELVYSMTDRNKDRVADDVKVFAPSIKMAVPNGVCFSRDGHLYLAEQNRVLWFPAAEFFYEGPDVAAFAIVKQGELIPASDESYNHTARTCRIGPDGRLYITIGQPFNVPAPEVLPEFQKLGIGGIISMKQDGSDRKIYARGMRNPLGLDFNPKDKTLWVNDNQVDGMGDTIPPGEMNHVTGPDQNFGFPWYGGGKTRTVEYKDATVPEGVIFPEVEQEAHAADLGLSFYTGKQFPEKYRGGIFSTQHGSWNRVDPVGARVMFTSLKEDGTAGKTEVFAEGWLNENGEYLGRPVDVQVLNDGSLLVSDDLAGAIWRISYGD</sequence>
<evidence type="ECO:0000313" key="2">
    <source>
        <dbReference type="EMBL" id="TWI22024.1"/>
    </source>
</evidence>
<dbReference type="EMBL" id="VLKT01000069">
    <property type="protein sequence ID" value="TWI22024.1"/>
    <property type="molecule type" value="Genomic_DNA"/>
</dbReference>
<name>A0A562MQ22_9HYPH</name>
<comment type="caution">
    <text evidence="2">The sequence shown here is derived from an EMBL/GenBank/DDBJ whole genome shotgun (WGS) entry which is preliminary data.</text>
</comment>
<dbReference type="InterPro" id="IPR011042">
    <property type="entry name" value="6-blade_b-propeller_TolB-like"/>
</dbReference>
<evidence type="ECO:0000259" key="1">
    <source>
        <dbReference type="Pfam" id="PF07995"/>
    </source>
</evidence>
<proteinExistence type="predicted"/>
<accession>A0A562MQ22</accession>
<feature type="domain" description="Glucose/Sorbosone dehydrogenase" evidence="1">
    <location>
        <begin position="195"/>
        <end position="358"/>
    </location>
</feature>
<dbReference type="Pfam" id="PF07995">
    <property type="entry name" value="GSDH"/>
    <property type="match status" value="1"/>
</dbReference>
<reference evidence="2 3" key="1">
    <citation type="journal article" date="2015" name="Stand. Genomic Sci.">
        <title>Genomic Encyclopedia of Bacterial and Archaeal Type Strains, Phase III: the genomes of soil and plant-associated and newly described type strains.</title>
        <authorList>
            <person name="Whitman W.B."/>
            <person name="Woyke T."/>
            <person name="Klenk H.P."/>
            <person name="Zhou Y."/>
            <person name="Lilburn T.G."/>
            <person name="Beck B.J."/>
            <person name="De Vos P."/>
            <person name="Vandamme P."/>
            <person name="Eisen J.A."/>
            <person name="Garrity G."/>
            <person name="Hugenholtz P."/>
            <person name="Kyrpides N.C."/>
        </authorList>
    </citation>
    <scope>NUCLEOTIDE SEQUENCE [LARGE SCALE GENOMIC DNA]</scope>
    <source>
        <strain evidence="2 3">CGMCC 1.2546</strain>
    </source>
</reference>